<reference evidence="3 4" key="1">
    <citation type="submission" date="2017-04" db="EMBL/GenBank/DDBJ databases">
        <title>Presence of VIM-2 positive Pseudomonas species in chickens and their surrounding environment.</title>
        <authorList>
            <person name="Zhang R."/>
        </authorList>
    </citation>
    <scope>NUCLEOTIDE SEQUENCE [LARGE SCALE GENOMIC DNA]</scope>
    <source>
        <strain evidence="3 4">DZ-C18</strain>
    </source>
</reference>
<name>A0A1X1A3S9_PSEPU</name>
<dbReference type="GO" id="GO:0016740">
    <property type="term" value="F:transferase activity"/>
    <property type="evidence" value="ECO:0007669"/>
    <property type="project" value="UniProtKB-KW"/>
</dbReference>
<accession>A0A1X1A3S9</accession>
<dbReference type="RefSeq" id="WP_084854779.1">
    <property type="nucleotide sequence ID" value="NZ_NBWC01000006.1"/>
</dbReference>
<evidence type="ECO:0000313" key="4">
    <source>
        <dbReference type="Proteomes" id="UP000193675"/>
    </source>
</evidence>
<dbReference type="InterPro" id="IPR014983">
    <property type="entry name" value="GAD-rel"/>
</dbReference>
<gene>
    <name evidence="3" type="ORF">B7H17_04715</name>
</gene>
<protein>
    <submittedName>
        <fullName evidence="3">Glutamyl-tRNA amidotransferase</fullName>
    </submittedName>
</protein>
<evidence type="ECO:0000313" key="3">
    <source>
        <dbReference type="EMBL" id="ORL66586.1"/>
    </source>
</evidence>
<proteinExistence type="predicted"/>
<feature type="domain" description="GAD-related" evidence="1">
    <location>
        <begin position="3"/>
        <end position="106"/>
    </location>
</feature>
<comment type="caution">
    <text evidence="3">The sequence shown here is derived from an EMBL/GenBank/DDBJ whole genome shotgun (WGS) entry which is preliminary data.</text>
</comment>
<dbReference type="AlphaFoldDB" id="A0A1X1A3S9"/>
<organism evidence="3 4">
    <name type="scientific">Pseudomonas putida</name>
    <name type="common">Arthrobacter siderocapsulatus</name>
    <dbReference type="NCBI Taxonomy" id="303"/>
    <lineage>
        <taxon>Bacteria</taxon>
        <taxon>Pseudomonadati</taxon>
        <taxon>Pseudomonadota</taxon>
        <taxon>Gammaproteobacteria</taxon>
        <taxon>Pseudomonadales</taxon>
        <taxon>Pseudomonadaceae</taxon>
        <taxon>Pseudomonas</taxon>
    </lineage>
</organism>
<evidence type="ECO:0000259" key="1">
    <source>
        <dbReference type="Pfam" id="PF08887"/>
    </source>
</evidence>
<evidence type="ECO:0000259" key="2">
    <source>
        <dbReference type="Pfam" id="PF08906"/>
    </source>
</evidence>
<dbReference type="Pfam" id="PF08906">
    <property type="entry name" value="T6SS_Tdi1_C"/>
    <property type="match status" value="1"/>
</dbReference>
<dbReference type="Pfam" id="PF08887">
    <property type="entry name" value="GAD-like"/>
    <property type="match status" value="1"/>
</dbReference>
<dbReference type="InterPro" id="IPR015002">
    <property type="entry name" value="T6SS_Tdi1_C"/>
</dbReference>
<dbReference type="EMBL" id="NBWC01000006">
    <property type="protein sequence ID" value="ORL66586.1"/>
    <property type="molecule type" value="Genomic_DNA"/>
</dbReference>
<feature type="domain" description="T6SS immunity protein Tdi1 C-terminal" evidence="2">
    <location>
        <begin position="127"/>
        <end position="194"/>
    </location>
</feature>
<keyword evidence="3" id="KW-0808">Transferase</keyword>
<dbReference type="OrthoDB" id="9016361at2"/>
<dbReference type="Proteomes" id="UP000193675">
    <property type="component" value="Unassembled WGS sequence"/>
</dbReference>
<sequence length="205" mass="23477">MDEVYSILLEAIGEPMLRQEVPPSSISRYDGILPDQLLQFWAEHGWCGYGEGILWMVNPQEYENVLASWMQSSALEMTDTYHVIARSAFGDLYLWGEKSGPSLCIFCNVSRYTYDPAERSPHAMNRAFRSFLLSFDQAYLDFNELFDSAKEKLGVLRPDEMYGFVPALQLGGPASTEIIEKVKTIEHLMFLSQLDVLRQYTLSDF</sequence>